<comment type="caution">
    <text evidence="2">The sequence shown here is derived from an EMBL/GenBank/DDBJ whole genome shotgun (WGS) entry which is preliminary data.</text>
</comment>
<protein>
    <recommendedName>
        <fullName evidence="4">Secreted protein</fullName>
    </recommendedName>
</protein>
<proteinExistence type="predicted"/>
<sequence length="189" mass="20719">MGFQHVGFVALLWTATLRTSRLLHQSHGSSSTGLIDASLKLLSIVRLSVINRVQGYWKTVTEPCSLATKGEKMDSLHSNIRDWKATGGGLFYCRTKLDIELEGDRGDCNEAGGVNRCWHLKNVSAVGVTQCFFAFNFHGSPNCAEIWLFPSATCAAPKCMNSKLGFNMPEVLLLELVPAFGSANFLFAE</sequence>
<dbReference type="AlphaFoldDB" id="A0AAV6JP26"/>
<accession>A0AAV6JP26</accession>
<evidence type="ECO:0000313" key="2">
    <source>
        <dbReference type="EMBL" id="KAG5542937.1"/>
    </source>
</evidence>
<gene>
    <name evidence="2" type="ORF">RHGRI_015883</name>
</gene>
<organism evidence="2 3">
    <name type="scientific">Rhododendron griersonianum</name>
    <dbReference type="NCBI Taxonomy" id="479676"/>
    <lineage>
        <taxon>Eukaryota</taxon>
        <taxon>Viridiplantae</taxon>
        <taxon>Streptophyta</taxon>
        <taxon>Embryophyta</taxon>
        <taxon>Tracheophyta</taxon>
        <taxon>Spermatophyta</taxon>
        <taxon>Magnoliopsida</taxon>
        <taxon>eudicotyledons</taxon>
        <taxon>Gunneridae</taxon>
        <taxon>Pentapetalae</taxon>
        <taxon>asterids</taxon>
        <taxon>Ericales</taxon>
        <taxon>Ericaceae</taxon>
        <taxon>Ericoideae</taxon>
        <taxon>Rhodoreae</taxon>
        <taxon>Rhododendron</taxon>
    </lineage>
</organism>
<feature type="signal peptide" evidence="1">
    <location>
        <begin position="1"/>
        <end position="19"/>
    </location>
</feature>
<dbReference type="EMBL" id="JACTNZ010000006">
    <property type="protein sequence ID" value="KAG5542937.1"/>
    <property type="molecule type" value="Genomic_DNA"/>
</dbReference>
<evidence type="ECO:0000256" key="1">
    <source>
        <dbReference type="SAM" id="SignalP"/>
    </source>
</evidence>
<keyword evidence="1" id="KW-0732">Signal</keyword>
<feature type="chain" id="PRO_5043944266" description="Secreted protein" evidence="1">
    <location>
        <begin position="20"/>
        <end position="189"/>
    </location>
</feature>
<reference evidence="2 3" key="1">
    <citation type="submission" date="2020-08" db="EMBL/GenBank/DDBJ databases">
        <title>Plant Genome Project.</title>
        <authorList>
            <person name="Zhang R.-G."/>
        </authorList>
    </citation>
    <scope>NUCLEOTIDE SEQUENCE [LARGE SCALE GENOMIC DNA]</scope>
    <source>
        <strain evidence="2">WSP0</strain>
        <tissue evidence="2">Leaf</tissue>
    </source>
</reference>
<dbReference type="Proteomes" id="UP000823749">
    <property type="component" value="Chromosome 6"/>
</dbReference>
<evidence type="ECO:0000313" key="3">
    <source>
        <dbReference type="Proteomes" id="UP000823749"/>
    </source>
</evidence>
<name>A0AAV6JP26_9ERIC</name>
<keyword evidence="3" id="KW-1185">Reference proteome</keyword>
<evidence type="ECO:0008006" key="4">
    <source>
        <dbReference type="Google" id="ProtNLM"/>
    </source>
</evidence>